<dbReference type="AlphaFoldDB" id="A0A8H6UF73"/>
<keyword evidence="8" id="KW-1185">Reference proteome</keyword>
<dbReference type="OrthoDB" id="424969at2759"/>
<evidence type="ECO:0000256" key="3">
    <source>
        <dbReference type="ARBA" id="ARBA00029631"/>
    </source>
</evidence>
<dbReference type="PANTHER" id="PTHR11001:SF2">
    <property type="entry name" value="MITOCHONDRIAL FISSION PROCESS PROTEIN 1"/>
    <property type="match status" value="1"/>
</dbReference>
<dbReference type="PANTHER" id="PTHR11001">
    <property type="entry name" value="MITOCHONDRIAL FISSION PROCESS PROTEIN 1"/>
    <property type="match status" value="1"/>
</dbReference>
<name>A0A8H6UF73_9EURO</name>
<accession>A0A8H6UF73</accession>
<dbReference type="GO" id="GO:0005739">
    <property type="term" value="C:mitochondrion"/>
    <property type="evidence" value="ECO:0007669"/>
    <property type="project" value="TreeGrafter"/>
</dbReference>
<keyword evidence="5" id="KW-0472">Membrane</keyword>
<evidence type="ECO:0000256" key="2">
    <source>
        <dbReference type="ARBA" id="ARBA00017835"/>
    </source>
</evidence>
<feature type="region of interest" description="Disordered" evidence="4">
    <location>
        <begin position="1"/>
        <end position="26"/>
    </location>
</feature>
<dbReference type="Pfam" id="PF10558">
    <property type="entry name" value="MTP18"/>
    <property type="match status" value="1"/>
</dbReference>
<comment type="similarity">
    <text evidence="1">Belongs to the MTFP1 family.</text>
</comment>
<evidence type="ECO:0000313" key="6">
    <source>
        <dbReference type="EMBL" id="KAF7122425.1"/>
    </source>
</evidence>
<gene>
    <name evidence="6" type="ORF">CNMCM5793_000450</name>
    <name evidence="7" type="ORF">CNMCM6106_009059</name>
</gene>
<feature type="region of interest" description="Disordered" evidence="4">
    <location>
        <begin position="327"/>
        <end position="367"/>
    </location>
</feature>
<evidence type="ECO:0000256" key="5">
    <source>
        <dbReference type="SAM" id="Phobius"/>
    </source>
</evidence>
<reference evidence="6" key="1">
    <citation type="submission" date="2020-06" db="EMBL/GenBank/DDBJ databases">
        <title>Draft genome sequences of strains closely related to Aspergillus parafelis and Aspergillus hiratsukae.</title>
        <authorList>
            <person name="Dos Santos R.A.C."/>
            <person name="Rivero-Menendez O."/>
            <person name="Steenwyk J.L."/>
            <person name="Mead M.E."/>
            <person name="Goldman G.H."/>
            <person name="Alastruey-Izquierdo A."/>
            <person name="Rokas A."/>
        </authorList>
    </citation>
    <scope>NUCLEOTIDE SEQUENCE</scope>
    <source>
        <strain evidence="6">CNM-CM5793</strain>
        <strain evidence="7">CNM-CM6106</strain>
    </source>
</reference>
<evidence type="ECO:0000256" key="4">
    <source>
        <dbReference type="SAM" id="MobiDB-lite"/>
    </source>
</evidence>
<feature type="transmembrane region" description="Helical" evidence="5">
    <location>
        <begin position="223"/>
        <end position="245"/>
    </location>
</feature>
<organism evidence="6 8">
    <name type="scientific">Aspergillus hiratsukae</name>
    <dbReference type="NCBI Taxonomy" id="1194566"/>
    <lineage>
        <taxon>Eukaryota</taxon>
        <taxon>Fungi</taxon>
        <taxon>Dikarya</taxon>
        <taxon>Ascomycota</taxon>
        <taxon>Pezizomycotina</taxon>
        <taxon>Eurotiomycetes</taxon>
        <taxon>Eurotiomycetidae</taxon>
        <taxon>Eurotiales</taxon>
        <taxon>Aspergillaceae</taxon>
        <taxon>Aspergillus</taxon>
        <taxon>Aspergillus subgen. Fumigati</taxon>
    </lineage>
</organism>
<sequence length="367" mass="40741">MFWRRHRDETPADTDTPQQPIPREKLPAHLQKIVDQDDGFYEDIYPPYSVDSTDTPYRYAGYVNRIRTILLSAHRYVAYTSDIGESFRPVAHPYLVRTAYGISWTYLLGDVAHEGYKAYLRNRHVLAPPGEAYKDAKHLSANEVVKGMATGDMGGPSPPASGPAVAGELAPWPTTRIPLIEDYRMVMVKRAVFQSIASMGLPAFTIHSVVKYSGRMMKDNKNVFLRTWTPIGLGLAVVPFLPYIFDEPVGEAVEWSFRTALRAYAGEDAVRPLPVPASIAHPAAAAADADAPSLSHYLKTQAEKNSSTTLGHDASFAASANLSWEEYKAERQKAKEERRREREAKGKTGPLAWLGFGSQSDPKSKSE</sequence>
<comment type="caution">
    <text evidence="6">The sequence shown here is derived from an EMBL/GenBank/DDBJ whole genome shotgun (WGS) entry which is preliminary data.</text>
</comment>
<evidence type="ECO:0000313" key="7">
    <source>
        <dbReference type="EMBL" id="KAF7161978.1"/>
    </source>
</evidence>
<evidence type="ECO:0000313" key="8">
    <source>
        <dbReference type="Proteomes" id="UP000630445"/>
    </source>
</evidence>
<dbReference type="InterPro" id="IPR019560">
    <property type="entry name" value="Mitochondrial_18_kDa_protein"/>
</dbReference>
<dbReference type="Proteomes" id="UP000630445">
    <property type="component" value="Unassembled WGS sequence"/>
</dbReference>
<dbReference type="GO" id="GO:0000266">
    <property type="term" value="P:mitochondrial fission"/>
    <property type="evidence" value="ECO:0007669"/>
    <property type="project" value="TreeGrafter"/>
</dbReference>
<protein>
    <recommendedName>
        <fullName evidence="2">Mitochondrial fission process protein 1</fullName>
    </recommendedName>
    <alternativeName>
        <fullName evidence="3">Mitochondrial 18 kDa protein</fullName>
    </alternativeName>
</protein>
<feature type="compositionally biased region" description="Basic and acidic residues" evidence="4">
    <location>
        <begin position="327"/>
        <end position="346"/>
    </location>
</feature>
<dbReference type="EMBL" id="JACBAF010002237">
    <property type="protein sequence ID" value="KAF7161978.1"/>
    <property type="molecule type" value="Genomic_DNA"/>
</dbReference>
<dbReference type="Proteomes" id="UP000662466">
    <property type="component" value="Unassembled WGS sequence"/>
</dbReference>
<keyword evidence="5" id="KW-0812">Transmembrane</keyword>
<keyword evidence="5" id="KW-1133">Transmembrane helix</keyword>
<evidence type="ECO:0000256" key="1">
    <source>
        <dbReference type="ARBA" id="ARBA00009224"/>
    </source>
</evidence>
<feature type="compositionally biased region" description="Basic and acidic residues" evidence="4">
    <location>
        <begin position="1"/>
        <end position="10"/>
    </location>
</feature>
<proteinExistence type="inferred from homology"/>
<dbReference type="EMBL" id="JACBAD010002019">
    <property type="protein sequence ID" value="KAF7122425.1"/>
    <property type="molecule type" value="Genomic_DNA"/>
</dbReference>